<reference evidence="1 2" key="1">
    <citation type="journal article" date="2022" name="Nat. Plants">
        <title>Genomes of leafy and leafless Platanthera orchids illuminate the evolution of mycoheterotrophy.</title>
        <authorList>
            <person name="Li M.H."/>
            <person name="Liu K.W."/>
            <person name="Li Z."/>
            <person name="Lu H.C."/>
            <person name="Ye Q.L."/>
            <person name="Zhang D."/>
            <person name="Wang J.Y."/>
            <person name="Li Y.F."/>
            <person name="Zhong Z.M."/>
            <person name="Liu X."/>
            <person name="Yu X."/>
            <person name="Liu D.K."/>
            <person name="Tu X.D."/>
            <person name="Liu B."/>
            <person name="Hao Y."/>
            <person name="Liao X.Y."/>
            <person name="Jiang Y.T."/>
            <person name="Sun W.H."/>
            <person name="Chen J."/>
            <person name="Chen Y.Q."/>
            <person name="Ai Y."/>
            <person name="Zhai J.W."/>
            <person name="Wu S.S."/>
            <person name="Zhou Z."/>
            <person name="Hsiao Y.Y."/>
            <person name="Wu W.L."/>
            <person name="Chen Y.Y."/>
            <person name="Lin Y.F."/>
            <person name="Hsu J.L."/>
            <person name="Li C.Y."/>
            <person name="Wang Z.W."/>
            <person name="Zhao X."/>
            <person name="Zhong W.Y."/>
            <person name="Ma X.K."/>
            <person name="Ma L."/>
            <person name="Huang J."/>
            <person name="Chen G.Z."/>
            <person name="Huang M.Z."/>
            <person name="Huang L."/>
            <person name="Peng D.H."/>
            <person name="Luo Y.B."/>
            <person name="Zou S.Q."/>
            <person name="Chen S.P."/>
            <person name="Lan S."/>
            <person name="Tsai W.C."/>
            <person name="Van de Peer Y."/>
            <person name="Liu Z.J."/>
        </authorList>
    </citation>
    <scope>NUCLEOTIDE SEQUENCE [LARGE SCALE GENOMIC DNA]</scope>
    <source>
        <strain evidence="1">Lor288</strain>
    </source>
</reference>
<keyword evidence="2" id="KW-1185">Reference proteome</keyword>
<dbReference type="PANTHER" id="PTHR35121:SF2">
    <property type="entry name" value="SWIM-TYPE DOMAIN-CONTAINING PROTEIN"/>
    <property type="match status" value="1"/>
</dbReference>
<evidence type="ECO:0000313" key="2">
    <source>
        <dbReference type="Proteomes" id="UP001412067"/>
    </source>
</evidence>
<gene>
    <name evidence="1" type="ORF">KSP40_PGU018302</name>
</gene>
<name>A0ABR2LVZ0_9ASPA</name>
<dbReference type="PANTHER" id="PTHR35121">
    <property type="entry name" value="HOMEODOMAIN PROTEIN 8, PUTATIVE-RELATED"/>
    <property type="match status" value="1"/>
</dbReference>
<proteinExistence type="predicted"/>
<accession>A0ABR2LVZ0</accession>
<dbReference type="Proteomes" id="UP001412067">
    <property type="component" value="Unassembled WGS sequence"/>
</dbReference>
<evidence type="ECO:0000313" key="1">
    <source>
        <dbReference type="EMBL" id="KAK8952925.1"/>
    </source>
</evidence>
<dbReference type="EMBL" id="JBBWWR010000014">
    <property type="protein sequence ID" value="KAK8952925.1"/>
    <property type="molecule type" value="Genomic_DNA"/>
</dbReference>
<sequence>MSSAAGAGGWMQIASSACVGDCEIRRRPYHRNCSCAMHRRSGCGGDFCTPTVLYPIRRSFEGACLTAAAVQEPSCDCHKGKIIAL</sequence>
<comment type="caution">
    <text evidence="1">The sequence shown here is derived from an EMBL/GenBank/DDBJ whole genome shotgun (WGS) entry which is preliminary data.</text>
</comment>
<organism evidence="1 2">
    <name type="scientific">Platanthera guangdongensis</name>
    <dbReference type="NCBI Taxonomy" id="2320717"/>
    <lineage>
        <taxon>Eukaryota</taxon>
        <taxon>Viridiplantae</taxon>
        <taxon>Streptophyta</taxon>
        <taxon>Embryophyta</taxon>
        <taxon>Tracheophyta</taxon>
        <taxon>Spermatophyta</taxon>
        <taxon>Magnoliopsida</taxon>
        <taxon>Liliopsida</taxon>
        <taxon>Asparagales</taxon>
        <taxon>Orchidaceae</taxon>
        <taxon>Orchidoideae</taxon>
        <taxon>Orchideae</taxon>
        <taxon>Orchidinae</taxon>
        <taxon>Platanthera</taxon>
    </lineage>
</organism>
<protein>
    <submittedName>
        <fullName evidence="1">Uncharacterized protein</fullName>
    </submittedName>
</protein>